<dbReference type="Proteomes" id="UP000250796">
    <property type="component" value="Chromosome MESINF"/>
</dbReference>
<proteinExistence type="predicted"/>
<organism evidence="1 2">
    <name type="scientific">Mesotoga infera</name>
    <dbReference type="NCBI Taxonomy" id="1236046"/>
    <lineage>
        <taxon>Bacteria</taxon>
        <taxon>Thermotogati</taxon>
        <taxon>Thermotogota</taxon>
        <taxon>Thermotogae</taxon>
        <taxon>Kosmotogales</taxon>
        <taxon>Kosmotogaceae</taxon>
        <taxon>Mesotoga</taxon>
    </lineage>
</organism>
<name>A0A7Z7LF41_9BACT</name>
<reference evidence="1 2" key="1">
    <citation type="submission" date="2017-01" db="EMBL/GenBank/DDBJ databases">
        <authorList>
            <person name="Erauso G."/>
        </authorList>
    </citation>
    <scope>NUCLEOTIDE SEQUENCE [LARGE SCALE GENOMIC DNA]</scope>
    <source>
        <strain evidence="1">MESINF1</strain>
    </source>
</reference>
<evidence type="ECO:0000313" key="1">
    <source>
        <dbReference type="EMBL" id="SSC12703.1"/>
    </source>
</evidence>
<gene>
    <name evidence="1" type="ORF">MESINF_1259</name>
</gene>
<dbReference type="AlphaFoldDB" id="A0A7Z7LF41"/>
<keyword evidence="2" id="KW-1185">Reference proteome</keyword>
<dbReference type="KEGG" id="minf:MESINF_1259"/>
<dbReference type="EMBL" id="LS974202">
    <property type="protein sequence ID" value="SSC12703.1"/>
    <property type="molecule type" value="Genomic_DNA"/>
</dbReference>
<evidence type="ECO:0000313" key="2">
    <source>
        <dbReference type="Proteomes" id="UP000250796"/>
    </source>
</evidence>
<sequence length="105" mass="12378">MRRLLKPPVHKLFYYNNSKWVSNQPKRDINIADDYAQLDVIRVSNQPKRDINMVVVPSVYTNWILVSNQPKRDINPHFMTMFSVPFRVSNQPKRDINALPTTLLL</sequence>
<accession>A0A7Z7LF41</accession>
<protein>
    <submittedName>
        <fullName evidence="1">Uncharacterized protein</fullName>
    </submittedName>
</protein>